<dbReference type="PRINTS" id="PR00364">
    <property type="entry name" value="DISEASERSIST"/>
</dbReference>
<dbReference type="PRINTS" id="PR00038">
    <property type="entry name" value="HTHLUXR"/>
</dbReference>
<name>A0ABP8YCG3_9ACTN</name>
<dbReference type="CDD" id="cd06170">
    <property type="entry name" value="LuxR_C_like"/>
    <property type="match status" value="1"/>
</dbReference>
<dbReference type="SUPFAM" id="SSF46894">
    <property type="entry name" value="C-terminal effector domain of the bipartite response regulators"/>
    <property type="match status" value="1"/>
</dbReference>
<accession>A0ABP8YCG3</accession>
<dbReference type="SUPFAM" id="SSF52540">
    <property type="entry name" value="P-loop containing nucleoside triphosphate hydrolases"/>
    <property type="match status" value="1"/>
</dbReference>
<dbReference type="Pfam" id="PF00196">
    <property type="entry name" value="GerE"/>
    <property type="match status" value="1"/>
</dbReference>
<dbReference type="InterPro" id="IPR016032">
    <property type="entry name" value="Sig_transdc_resp-reg_C-effctor"/>
</dbReference>
<evidence type="ECO:0000259" key="1">
    <source>
        <dbReference type="PROSITE" id="PS50043"/>
    </source>
</evidence>
<dbReference type="Proteomes" id="UP001499882">
    <property type="component" value="Unassembled WGS sequence"/>
</dbReference>
<keyword evidence="3" id="KW-1185">Reference proteome</keyword>
<gene>
    <name evidence="2" type="ORF">GCM10023350_03160</name>
</gene>
<dbReference type="Gene3D" id="3.40.50.300">
    <property type="entry name" value="P-loop containing nucleotide triphosphate hydrolases"/>
    <property type="match status" value="1"/>
</dbReference>
<dbReference type="Gene3D" id="1.25.40.10">
    <property type="entry name" value="Tetratricopeptide repeat domain"/>
    <property type="match status" value="1"/>
</dbReference>
<dbReference type="InterPro" id="IPR058852">
    <property type="entry name" value="HTH_77"/>
</dbReference>
<dbReference type="Gene3D" id="1.10.10.10">
    <property type="entry name" value="Winged helix-like DNA-binding domain superfamily/Winged helix DNA-binding domain"/>
    <property type="match status" value="1"/>
</dbReference>
<dbReference type="SMART" id="SM00382">
    <property type="entry name" value="AAA"/>
    <property type="match status" value="1"/>
</dbReference>
<reference evidence="3" key="1">
    <citation type="journal article" date="2019" name="Int. J. Syst. Evol. Microbiol.">
        <title>The Global Catalogue of Microorganisms (GCM) 10K type strain sequencing project: providing services to taxonomists for standard genome sequencing and annotation.</title>
        <authorList>
            <consortium name="The Broad Institute Genomics Platform"/>
            <consortium name="The Broad Institute Genome Sequencing Center for Infectious Disease"/>
            <person name="Wu L."/>
            <person name="Ma J."/>
        </authorList>
    </citation>
    <scope>NUCLEOTIDE SEQUENCE [LARGE SCALE GENOMIC DNA]</scope>
    <source>
        <strain evidence="3">JCM 18532</strain>
    </source>
</reference>
<protein>
    <submittedName>
        <fullName evidence="2">LuxR family transcriptional regulator</fullName>
    </submittedName>
</protein>
<dbReference type="InterPro" id="IPR011990">
    <property type="entry name" value="TPR-like_helical_dom_sf"/>
</dbReference>
<dbReference type="EMBL" id="BAABKN010000004">
    <property type="protein sequence ID" value="GAA4724220.1"/>
    <property type="molecule type" value="Genomic_DNA"/>
</dbReference>
<evidence type="ECO:0000313" key="2">
    <source>
        <dbReference type="EMBL" id="GAA4724220.1"/>
    </source>
</evidence>
<feature type="domain" description="HTH luxR-type" evidence="1">
    <location>
        <begin position="708"/>
        <end position="773"/>
    </location>
</feature>
<dbReference type="PANTHER" id="PTHR47691">
    <property type="entry name" value="REGULATOR-RELATED"/>
    <property type="match status" value="1"/>
</dbReference>
<comment type="caution">
    <text evidence="2">The sequence shown here is derived from an EMBL/GenBank/DDBJ whole genome shotgun (WGS) entry which is preliminary data.</text>
</comment>
<dbReference type="InterPro" id="IPR003593">
    <property type="entry name" value="AAA+_ATPase"/>
</dbReference>
<dbReference type="SUPFAM" id="SSF48452">
    <property type="entry name" value="TPR-like"/>
    <property type="match status" value="1"/>
</dbReference>
<dbReference type="InterPro" id="IPR000792">
    <property type="entry name" value="Tscrpt_reg_LuxR_C"/>
</dbReference>
<dbReference type="PROSITE" id="PS50043">
    <property type="entry name" value="HTH_LUXR_2"/>
    <property type="match status" value="1"/>
</dbReference>
<proteinExistence type="predicted"/>
<dbReference type="SMART" id="SM00421">
    <property type="entry name" value="HTH_LUXR"/>
    <property type="match status" value="1"/>
</dbReference>
<sequence>MDRAGRTAEVKTPAGPVESVTSFVGRRRELSATRVAIGESRLVTLVGPGGVGKTRLAMELARRLRRFFADGCCVVELAMLEDAAELEPALLAALSVRDRSSRPALEKVLDHLDGKRLLLVIDNCEHVLEAAASVISSVLQHAAGVRILATSREPLVLSGERVWTVPPLSLPSQSQAHGVPVDSAESVALFLDRARDVVPDFVLTPRNTEAIVQLCNQLDGIPLAIELAATRLRSMSVSSVVEHLDHRFQLLSIGDRSVLPRQKSLRAMVDWSYELCSPEEQRLWARLSVFRGSFDLDAAEYVSGDVDLPPGTALDLLDRLVSKSVLDVERDGEGVRYRQLVTMREYGAQLIEGPDEHARLRRRHRDHYRVVARRMVEDWCGPHQARTLAAVRRDHADLIAALEWSATTEGERGAGAELASLLRYHWVAGEYLSDGRRWLDRLLSSADTDTQAGDALWVAAWVCLISGDPEAALTYLRRCQHVAEATADPRLQAYVDQWSGLRHLFHGDLQAAIRLLQGALLAHREAGDHAAELIALFLLVPAQAYGGDPAGGLETCMRCLELSDQRGEGWARGYALTGAAICHRQLGSLSEAERFSKEGLEQQREFQDPICTAHLLENLAMVAITSGRLDEAARLVHCAAATWSALGTTIEAFGPHMAQEYLRATEVAAGTAGAGEFEAGAESYRGLSLSEIISLALGDDRSATPGPDVRQEQRLTAREQQIAELIAEGLSNKAIAETLVISPRTAGSHVAHILAKLDFSSRAQIATWATQRSRESTRHQF</sequence>
<organism evidence="2 3">
    <name type="scientific">Nocardioides endophyticus</name>
    <dbReference type="NCBI Taxonomy" id="1353775"/>
    <lineage>
        <taxon>Bacteria</taxon>
        <taxon>Bacillati</taxon>
        <taxon>Actinomycetota</taxon>
        <taxon>Actinomycetes</taxon>
        <taxon>Propionibacteriales</taxon>
        <taxon>Nocardioidaceae</taxon>
        <taxon>Nocardioides</taxon>
    </lineage>
</organism>
<dbReference type="InterPro" id="IPR036388">
    <property type="entry name" value="WH-like_DNA-bd_sf"/>
</dbReference>
<dbReference type="Pfam" id="PF25872">
    <property type="entry name" value="HTH_77"/>
    <property type="match status" value="1"/>
</dbReference>
<dbReference type="InterPro" id="IPR027417">
    <property type="entry name" value="P-loop_NTPase"/>
</dbReference>
<dbReference type="PANTHER" id="PTHR47691:SF3">
    <property type="entry name" value="HTH-TYPE TRANSCRIPTIONAL REGULATOR RV0890C-RELATED"/>
    <property type="match status" value="1"/>
</dbReference>
<evidence type="ECO:0000313" key="3">
    <source>
        <dbReference type="Proteomes" id="UP001499882"/>
    </source>
</evidence>
<dbReference type="Pfam" id="PF13401">
    <property type="entry name" value="AAA_22"/>
    <property type="match status" value="1"/>
</dbReference>
<dbReference type="InterPro" id="IPR049945">
    <property type="entry name" value="AAA_22"/>
</dbReference>